<gene>
    <name evidence="1" type="ORF">H0235_009168</name>
</gene>
<evidence type="ECO:0000313" key="1">
    <source>
        <dbReference type="EMBL" id="KAF7423885.1"/>
    </source>
</evidence>
<evidence type="ECO:0000313" key="2">
    <source>
        <dbReference type="Proteomes" id="UP000600918"/>
    </source>
</evidence>
<sequence length="121" mass="13596">MDASARQLAVTRSPSCMIMIQAQPCAAVDILKENNRIETQIIANIRNILIADDVKDKEVSYLKSVISEQRLFHLLAESSRELIPYTDTQTDKSIEHRTEQTQPILEASPLAIAHLDPSVRI</sequence>
<reference evidence="1" key="1">
    <citation type="journal article" date="2020" name="G3 (Bethesda)">
        <title>High-Quality Assemblies for Three Invasive Social Wasps from the &lt;i&gt;Vespula&lt;/i&gt; Genus.</title>
        <authorList>
            <person name="Harrop T.W.R."/>
            <person name="Guhlin J."/>
            <person name="McLaughlin G.M."/>
            <person name="Permina E."/>
            <person name="Stockwell P."/>
            <person name="Gilligan J."/>
            <person name="Le Lec M.F."/>
            <person name="Gruber M.A.M."/>
            <person name="Quinn O."/>
            <person name="Lovegrove M."/>
            <person name="Duncan E.J."/>
            <person name="Remnant E.J."/>
            <person name="Van Eeckhoven J."/>
            <person name="Graham B."/>
            <person name="Knapp R.A."/>
            <person name="Langford K.W."/>
            <person name="Kronenberg Z."/>
            <person name="Press M.O."/>
            <person name="Eacker S.M."/>
            <person name="Wilson-Rankin E.E."/>
            <person name="Purcell J."/>
            <person name="Lester P.J."/>
            <person name="Dearden P.K."/>
        </authorList>
    </citation>
    <scope>NUCLEOTIDE SEQUENCE</scope>
    <source>
        <strain evidence="1">Volc-1</strain>
    </source>
</reference>
<name>A0A834P1I2_VESPE</name>
<keyword evidence="2" id="KW-1185">Reference proteome</keyword>
<proteinExistence type="predicted"/>
<dbReference type="EMBL" id="JACSDY010000007">
    <property type="protein sequence ID" value="KAF7423885.1"/>
    <property type="molecule type" value="Genomic_DNA"/>
</dbReference>
<accession>A0A834P1I2</accession>
<dbReference type="AlphaFoldDB" id="A0A834P1I2"/>
<protein>
    <submittedName>
        <fullName evidence="1">Uncharacterized protein</fullName>
    </submittedName>
</protein>
<organism evidence="1 2">
    <name type="scientific">Vespula pensylvanica</name>
    <name type="common">Western yellow jacket</name>
    <name type="synonym">Wasp</name>
    <dbReference type="NCBI Taxonomy" id="30213"/>
    <lineage>
        <taxon>Eukaryota</taxon>
        <taxon>Metazoa</taxon>
        <taxon>Ecdysozoa</taxon>
        <taxon>Arthropoda</taxon>
        <taxon>Hexapoda</taxon>
        <taxon>Insecta</taxon>
        <taxon>Pterygota</taxon>
        <taxon>Neoptera</taxon>
        <taxon>Endopterygota</taxon>
        <taxon>Hymenoptera</taxon>
        <taxon>Apocrita</taxon>
        <taxon>Aculeata</taxon>
        <taxon>Vespoidea</taxon>
        <taxon>Vespidae</taxon>
        <taxon>Vespinae</taxon>
        <taxon>Vespula</taxon>
    </lineage>
</organism>
<comment type="caution">
    <text evidence="1">The sequence shown here is derived from an EMBL/GenBank/DDBJ whole genome shotgun (WGS) entry which is preliminary data.</text>
</comment>
<dbReference type="Proteomes" id="UP000600918">
    <property type="component" value="Unassembled WGS sequence"/>
</dbReference>